<dbReference type="SUPFAM" id="SSF53383">
    <property type="entry name" value="PLP-dependent transferases"/>
    <property type="match status" value="1"/>
</dbReference>
<evidence type="ECO:0000256" key="2">
    <source>
        <dbReference type="ARBA" id="ARBA00005038"/>
    </source>
</evidence>
<evidence type="ECO:0000313" key="10">
    <source>
        <dbReference type="RefSeq" id="XP_012939940.1"/>
    </source>
</evidence>
<comment type="similarity">
    <text evidence="3 8">Belongs to the trans-sulfuration enzymes family.</text>
</comment>
<organism evidence="9 10">
    <name type="scientific">Aplysia californica</name>
    <name type="common">California sea hare</name>
    <dbReference type="NCBI Taxonomy" id="6500"/>
    <lineage>
        <taxon>Eukaryota</taxon>
        <taxon>Metazoa</taxon>
        <taxon>Spiralia</taxon>
        <taxon>Lophotrochozoa</taxon>
        <taxon>Mollusca</taxon>
        <taxon>Gastropoda</taxon>
        <taxon>Heterobranchia</taxon>
        <taxon>Euthyneura</taxon>
        <taxon>Tectipleura</taxon>
        <taxon>Aplysiida</taxon>
        <taxon>Aplysioidea</taxon>
        <taxon>Aplysiidae</taxon>
        <taxon>Aplysia</taxon>
    </lineage>
</organism>
<dbReference type="Pfam" id="PF01053">
    <property type="entry name" value="Cys_Met_Meta_PP"/>
    <property type="match status" value="1"/>
</dbReference>
<feature type="non-terminal residue" evidence="10">
    <location>
        <position position="158"/>
    </location>
</feature>
<dbReference type="InterPro" id="IPR015424">
    <property type="entry name" value="PyrdxlP-dep_Trfase"/>
</dbReference>
<evidence type="ECO:0000256" key="3">
    <source>
        <dbReference type="ARBA" id="ARBA00009077"/>
    </source>
</evidence>
<accession>A0ABM1A397</accession>
<dbReference type="InterPro" id="IPR000277">
    <property type="entry name" value="Cys/Met-Metab_PyrdxlP-dep_enz"/>
</dbReference>
<evidence type="ECO:0000256" key="7">
    <source>
        <dbReference type="ARBA" id="ARBA00029853"/>
    </source>
</evidence>
<evidence type="ECO:0000256" key="1">
    <source>
        <dbReference type="ARBA" id="ARBA00001933"/>
    </source>
</evidence>
<dbReference type="EC" id="4.4.1.1" evidence="4"/>
<dbReference type="PANTHER" id="PTHR11808:SF15">
    <property type="entry name" value="CYSTATHIONINE GAMMA-LYASE"/>
    <property type="match status" value="1"/>
</dbReference>
<dbReference type="GeneID" id="106012226"/>
<dbReference type="RefSeq" id="XP_012939940.1">
    <property type="nucleotide sequence ID" value="XM_013084486.1"/>
</dbReference>
<proteinExistence type="inferred from homology"/>
<evidence type="ECO:0000313" key="9">
    <source>
        <dbReference type="Proteomes" id="UP000694888"/>
    </source>
</evidence>
<sequence length="158" mass="17282">MEEDSKPAKKHCEETLGLATLAIRSGQDADNWKSRALVTPIVTSNSYKHDVYAEGEEFHYSRSSNPTRKALEQNLASLEDGKFGLVFGSGLGAIATVIYLLKCGDNIVLSEGYGGTHEYFRSCADRLGLKTTFVEGTDVEGFASAIKPNTRLVWMESP</sequence>
<keyword evidence="9" id="KW-1185">Reference proteome</keyword>
<dbReference type="Proteomes" id="UP000694888">
    <property type="component" value="Unplaced"/>
</dbReference>
<comment type="cofactor">
    <cofactor evidence="1 8">
        <name>pyridoxal 5'-phosphate</name>
        <dbReference type="ChEBI" id="CHEBI:597326"/>
    </cofactor>
</comment>
<gene>
    <name evidence="10" type="primary">LOC106012226</name>
</gene>
<evidence type="ECO:0000256" key="6">
    <source>
        <dbReference type="ARBA" id="ARBA00023192"/>
    </source>
</evidence>
<comment type="pathway">
    <text evidence="2">Amino-acid biosynthesis; L-cysteine biosynthesis; L-cysteine from L-homocysteine and L-serine: step 2/2.</text>
</comment>
<keyword evidence="5 8" id="KW-0663">Pyridoxal phosphate</keyword>
<dbReference type="InterPro" id="IPR015421">
    <property type="entry name" value="PyrdxlP-dep_Trfase_major"/>
</dbReference>
<keyword evidence="6" id="KW-0028">Amino-acid biosynthesis</keyword>
<keyword evidence="6" id="KW-0198">Cysteine biosynthesis</keyword>
<protein>
    <recommendedName>
        <fullName evidence="4">cystathionine gamma-lyase</fullName>
        <ecNumber evidence="4">4.4.1.1</ecNumber>
    </recommendedName>
    <alternativeName>
        <fullName evidence="7">Gamma-cystathionase</fullName>
    </alternativeName>
</protein>
<dbReference type="PANTHER" id="PTHR11808">
    <property type="entry name" value="TRANS-SULFURATION ENZYME FAMILY MEMBER"/>
    <property type="match status" value="1"/>
</dbReference>
<reference evidence="10" key="1">
    <citation type="submission" date="2025-08" db="UniProtKB">
        <authorList>
            <consortium name="RefSeq"/>
        </authorList>
    </citation>
    <scope>IDENTIFICATION</scope>
</reference>
<evidence type="ECO:0000256" key="5">
    <source>
        <dbReference type="ARBA" id="ARBA00022898"/>
    </source>
</evidence>
<dbReference type="Gene3D" id="3.40.640.10">
    <property type="entry name" value="Type I PLP-dependent aspartate aminotransferase-like (Major domain)"/>
    <property type="match status" value="1"/>
</dbReference>
<evidence type="ECO:0000256" key="8">
    <source>
        <dbReference type="RuleBase" id="RU362118"/>
    </source>
</evidence>
<evidence type="ECO:0000256" key="4">
    <source>
        <dbReference type="ARBA" id="ARBA00012085"/>
    </source>
</evidence>
<name>A0ABM1A397_APLCA</name>